<keyword evidence="4" id="KW-0812">Transmembrane</keyword>
<keyword evidence="1" id="KW-0677">Repeat</keyword>
<sequence length="376" mass="41219">MGWASALCADFSSFTLFGDCSVTGCQRACVVRLASVAQENSGSYRPLAVLSFSWQFRWLGEDLFRPQPLRTFNAALHLANSLLVLTLLRDLGLCRRWSCIAAALFAAHPVHVENIVYLVGRADALATFGWLLAAIAQVRARRAWQASEKPPRLACALLVFLCGLLATISCLCKEMGITLLVFTAGLELVSCKPCQRRLATGALPLAIASLVLFAVLASLRFMMTQGSSAAFGFVDTPVQYHDDWQVRTWSYLFQHAYYGKLLVFPGALSWDYSFDAIPLLRAGWRDVRTLGVMTAYLSLLALISRSLSAGGQRRMLLGLQVIVIPFIPASNLFFKVGVTVGERLRQAQPSRHWGNASGAAVHGLRLSLHALQAKEP</sequence>
<evidence type="ECO:0000256" key="2">
    <source>
        <dbReference type="ARBA" id="ARBA00022803"/>
    </source>
</evidence>
<proteinExistence type="predicted"/>
<evidence type="ECO:0000256" key="1">
    <source>
        <dbReference type="ARBA" id="ARBA00022737"/>
    </source>
</evidence>
<accession>A0A812L8G7</accession>
<organism evidence="6 7">
    <name type="scientific">Symbiodinium natans</name>
    <dbReference type="NCBI Taxonomy" id="878477"/>
    <lineage>
        <taxon>Eukaryota</taxon>
        <taxon>Sar</taxon>
        <taxon>Alveolata</taxon>
        <taxon>Dinophyceae</taxon>
        <taxon>Suessiales</taxon>
        <taxon>Symbiodiniaceae</taxon>
        <taxon>Symbiodinium</taxon>
    </lineage>
</organism>
<dbReference type="OrthoDB" id="19588at2759"/>
<gene>
    <name evidence="6" type="primary">Tmtc4</name>
    <name evidence="6" type="ORF">SNAT2548_LOCUS10841</name>
</gene>
<feature type="transmembrane region" description="Helical" evidence="4">
    <location>
        <begin position="124"/>
        <end position="140"/>
    </location>
</feature>
<feature type="transmembrane region" description="Helical" evidence="4">
    <location>
        <begin position="203"/>
        <end position="223"/>
    </location>
</feature>
<feature type="transmembrane region" description="Helical" evidence="4">
    <location>
        <begin position="152"/>
        <end position="169"/>
    </location>
</feature>
<keyword evidence="2" id="KW-0802">TPR repeat</keyword>
<dbReference type="PANTHER" id="PTHR44227:SF3">
    <property type="entry name" value="PROTEIN O-MANNOSYL-TRANSFERASE TMTC4"/>
    <property type="match status" value="1"/>
</dbReference>
<dbReference type="AlphaFoldDB" id="A0A812L8G7"/>
<keyword evidence="3 4" id="KW-0472">Membrane</keyword>
<dbReference type="InterPro" id="IPR052346">
    <property type="entry name" value="O-mannosyl-transferase_TMTC"/>
</dbReference>
<dbReference type="GO" id="GO:0035269">
    <property type="term" value="P:protein O-linked glycosylation via mannose"/>
    <property type="evidence" value="ECO:0007669"/>
    <property type="project" value="TreeGrafter"/>
</dbReference>
<dbReference type="EMBL" id="CAJNDS010000924">
    <property type="protein sequence ID" value="CAE7240971.1"/>
    <property type="molecule type" value="Genomic_DNA"/>
</dbReference>
<dbReference type="InterPro" id="IPR013618">
    <property type="entry name" value="TMTC_DUF1736"/>
</dbReference>
<dbReference type="GO" id="GO:0005783">
    <property type="term" value="C:endoplasmic reticulum"/>
    <property type="evidence" value="ECO:0007669"/>
    <property type="project" value="TreeGrafter"/>
</dbReference>
<protein>
    <submittedName>
        <fullName evidence="6">Tmtc4 protein</fullName>
    </submittedName>
</protein>
<evidence type="ECO:0000259" key="5">
    <source>
        <dbReference type="Pfam" id="PF08409"/>
    </source>
</evidence>
<dbReference type="PANTHER" id="PTHR44227">
    <property type="match status" value="1"/>
</dbReference>
<keyword evidence="7" id="KW-1185">Reference proteome</keyword>
<evidence type="ECO:0000256" key="3">
    <source>
        <dbReference type="ARBA" id="ARBA00023136"/>
    </source>
</evidence>
<evidence type="ECO:0000313" key="7">
    <source>
        <dbReference type="Proteomes" id="UP000604046"/>
    </source>
</evidence>
<comment type="caution">
    <text evidence="6">The sequence shown here is derived from an EMBL/GenBank/DDBJ whole genome shotgun (WGS) entry which is preliminary data.</text>
</comment>
<dbReference type="GO" id="GO:0000030">
    <property type="term" value="F:mannosyltransferase activity"/>
    <property type="evidence" value="ECO:0007669"/>
    <property type="project" value="TreeGrafter"/>
</dbReference>
<evidence type="ECO:0000256" key="4">
    <source>
        <dbReference type="SAM" id="Phobius"/>
    </source>
</evidence>
<dbReference type="Proteomes" id="UP000604046">
    <property type="component" value="Unassembled WGS sequence"/>
</dbReference>
<keyword evidence="4" id="KW-1133">Transmembrane helix</keyword>
<dbReference type="GO" id="GO:0030968">
    <property type="term" value="P:endoplasmic reticulum unfolded protein response"/>
    <property type="evidence" value="ECO:0007669"/>
    <property type="project" value="TreeGrafter"/>
</dbReference>
<dbReference type="Pfam" id="PF08409">
    <property type="entry name" value="TMTC_DUF1736"/>
    <property type="match status" value="1"/>
</dbReference>
<feature type="transmembrane region" description="Helical" evidence="4">
    <location>
        <begin position="287"/>
        <end position="303"/>
    </location>
</feature>
<feature type="transmembrane region" description="Helical" evidence="4">
    <location>
        <begin position="315"/>
        <end position="334"/>
    </location>
</feature>
<reference evidence="6" key="1">
    <citation type="submission" date="2021-02" db="EMBL/GenBank/DDBJ databases">
        <authorList>
            <person name="Dougan E. K."/>
            <person name="Rhodes N."/>
            <person name="Thang M."/>
            <person name="Chan C."/>
        </authorList>
    </citation>
    <scope>NUCLEOTIDE SEQUENCE</scope>
</reference>
<feature type="domain" description="DUF1736" evidence="5">
    <location>
        <begin position="226"/>
        <end position="299"/>
    </location>
</feature>
<name>A0A812L8G7_9DINO</name>
<evidence type="ECO:0000313" key="6">
    <source>
        <dbReference type="EMBL" id="CAE7240971.1"/>
    </source>
</evidence>